<feature type="transmembrane region" description="Helical" evidence="2">
    <location>
        <begin position="80"/>
        <end position="95"/>
    </location>
</feature>
<dbReference type="Proteomes" id="UP000005223">
    <property type="component" value="Chromosome"/>
</dbReference>
<organism evidence="3 4">
    <name type="scientific">Methanothermobacter thermautotrophicus (strain ATCC 29096 / DSM 1053 / JCM 10044 / NBRC 100330 / Delta H)</name>
    <name type="common">Methanobacterium thermoautotrophicum</name>
    <dbReference type="NCBI Taxonomy" id="187420"/>
    <lineage>
        <taxon>Archaea</taxon>
        <taxon>Methanobacteriati</taxon>
        <taxon>Methanobacteriota</taxon>
        <taxon>Methanomada group</taxon>
        <taxon>Methanobacteria</taxon>
        <taxon>Methanobacteriales</taxon>
        <taxon>Methanobacteriaceae</taxon>
        <taxon>Methanothermobacter</taxon>
    </lineage>
</organism>
<dbReference type="PIR" id="A69182">
    <property type="entry name" value="A69182"/>
</dbReference>
<dbReference type="EnsemblBacteria" id="AAB85123">
    <property type="protein sequence ID" value="AAB85123"/>
    <property type="gene ID" value="MTH_617"/>
</dbReference>
<dbReference type="HOGENOM" id="CLU_2433869_0_0_2"/>
<evidence type="ECO:0000256" key="1">
    <source>
        <dbReference type="SAM" id="MobiDB-lite"/>
    </source>
</evidence>
<keyword evidence="2" id="KW-0812">Transmembrane</keyword>
<evidence type="ECO:0000313" key="4">
    <source>
        <dbReference type="Proteomes" id="UP000005223"/>
    </source>
</evidence>
<feature type="transmembrane region" description="Helical" evidence="2">
    <location>
        <begin position="50"/>
        <end position="68"/>
    </location>
</feature>
<dbReference type="PaxDb" id="187420-MTH_617"/>
<evidence type="ECO:0000256" key="2">
    <source>
        <dbReference type="SAM" id="Phobius"/>
    </source>
</evidence>
<proteinExistence type="predicted"/>
<dbReference type="AlphaFoldDB" id="O26714"/>
<gene>
    <name evidence="3" type="ordered locus">MTH_617</name>
</gene>
<sequence>MCQVVQMPKRKMRTRMDPERPDTIRGKEQNVKTSDHIPSTGREGLSAPEFILILLFSPLAGIIGFLIWHGEKPRKAKQSITIAAVMFLFYMIIFLF</sequence>
<dbReference type="STRING" id="187420.MTH_617"/>
<evidence type="ECO:0000313" key="3">
    <source>
        <dbReference type="EMBL" id="AAB85123.1"/>
    </source>
</evidence>
<feature type="compositionally biased region" description="Basic and acidic residues" evidence="1">
    <location>
        <begin position="14"/>
        <end position="35"/>
    </location>
</feature>
<keyword evidence="2" id="KW-1133">Transmembrane helix</keyword>
<feature type="region of interest" description="Disordered" evidence="1">
    <location>
        <begin position="1"/>
        <end position="41"/>
    </location>
</feature>
<dbReference type="InParanoid" id="O26714"/>
<accession>O26714</accession>
<name>O26714_METTH</name>
<protein>
    <submittedName>
        <fullName evidence="3">Uncharacterized protein</fullName>
    </submittedName>
</protein>
<reference evidence="3 4" key="1">
    <citation type="journal article" date="1997" name="J. Bacteriol.">
        <title>Complete genome sequence of Methanobacterium thermoautotrophicum deltaH: functional analysis and comparative genomics.</title>
        <authorList>
            <person name="Smith D.R."/>
            <person name="Doucette-Stamm L.A."/>
            <person name="Deloughery C."/>
            <person name="Lee H.-M."/>
            <person name="Dubois J."/>
            <person name="Aldredge T."/>
            <person name="Bashirzadeh R."/>
            <person name="Blakely D."/>
            <person name="Cook R."/>
            <person name="Gilbert K."/>
            <person name="Harrison D."/>
            <person name="Hoang L."/>
            <person name="Keagle P."/>
            <person name="Lumm W."/>
            <person name="Pothier B."/>
            <person name="Qiu D."/>
            <person name="Spadafora R."/>
            <person name="Vicare R."/>
            <person name="Wang Y."/>
            <person name="Wierzbowski J."/>
            <person name="Gibson R."/>
            <person name="Jiwani N."/>
            <person name="Caruso A."/>
            <person name="Bush D."/>
            <person name="Safer H."/>
            <person name="Patwell D."/>
            <person name="Prabhakar S."/>
            <person name="McDougall S."/>
            <person name="Shimer G."/>
            <person name="Goyal A."/>
            <person name="Pietrovski S."/>
            <person name="Church G.M."/>
            <person name="Daniels C.J."/>
            <person name="Mao J.-i."/>
            <person name="Rice P."/>
            <person name="Nolling J."/>
            <person name="Reeve J.N."/>
        </authorList>
    </citation>
    <scope>NUCLEOTIDE SEQUENCE [LARGE SCALE GENOMIC DNA]</scope>
    <source>
        <strain evidence="4">ATCC 29096 / DSM 1053 / JCM 10044 / NBRC 100330 / Delta H</strain>
    </source>
</reference>
<keyword evidence="4" id="KW-1185">Reference proteome</keyword>
<dbReference type="EMBL" id="AE000666">
    <property type="protein sequence ID" value="AAB85123.1"/>
    <property type="molecule type" value="Genomic_DNA"/>
</dbReference>
<keyword evidence="2" id="KW-0472">Membrane</keyword>
<dbReference type="KEGG" id="mth:MTH_617"/>